<dbReference type="InterPro" id="IPR050314">
    <property type="entry name" value="Glycosyl_Hydrlase_18"/>
</dbReference>
<feature type="non-terminal residue" evidence="2">
    <location>
        <position position="1"/>
    </location>
</feature>
<dbReference type="InterPro" id="IPR001223">
    <property type="entry name" value="Glyco_hydro18_cat"/>
</dbReference>
<name>A0A834HMM8_RHYFE</name>
<sequence>NVEDKNEKKIICYIEAAAAYRKPPLTFSAEDMDPNLCTHIIYAFASMDPYQFTIVSNDEEFDIVQGGYKAVTGLKRFNPQLKVLLAIGGTRQDAPHRFSSMISSASKRRDFIKSAYSIIRQYNFDGIEIHWEYPGKTYVINI</sequence>
<dbReference type="GO" id="GO:0005975">
    <property type="term" value="P:carbohydrate metabolic process"/>
    <property type="evidence" value="ECO:0007669"/>
    <property type="project" value="InterPro"/>
</dbReference>
<feature type="domain" description="GH18" evidence="1">
    <location>
        <begin position="8"/>
        <end position="142"/>
    </location>
</feature>
<dbReference type="PANTHER" id="PTHR11177:SF317">
    <property type="entry name" value="CHITINASE 12-RELATED"/>
    <property type="match status" value="1"/>
</dbReference>
<dbReference type="EMBL" id="JAACXV010021941">
    <property type="protein sequence ID" value="KAF7263377.1"/>
    <property type="molecule type" value="Genomic_DNA"/>
</dbReference>
<gene>
    <name evidence="3" type="ORF">GWI33_002649</name>
    <name evidence="2" type="ORF">GWI33_002650</name>
</gene>
<dbReference type="OrthoDB" id="73875at2759"/>
<dbReference type="GO" id="GO:0008061">
    <property type="term" value="F:chitin binding"/>
    <property type="evidence" value="ECO:0007669"/>
    <property type="project" value="TreeGrafter"/>
</dbReference>
<dbReference type="Pfam" id="PF00704">
    <property type="entry name" value="Glyco_hydro_18"/>
    <property type="match status" value="1"/>
</dbReference>
<dbReference type="InterPro" id="IPR017853">
    <property type="entry name" value="GH"/>
</dbReference>
<dbReference type="GO" id="GO:0006032">
    <property type="term" value="P:chitin catabolic process"/>
    <property type="evidence" value="ECO:0007669"/>
    <property type="project" value="TreeGrafter"/>
</dbReference>
<dbReference type="EMBL" id="JAACXV010021940">
    <property type="protein sequence ID" value="KAF7263378.1"/>
    <property type="molecule type" value="Genomic_DNA"/>
</dbReference>
<reference evidence="2" key="1">
    <citation type="submission" date="2020-08" db="EMBL/GenBank/DDBJ databases">
        <title>Genome sequencing and assembly of the red palm weevil Rhynchophorus ferrugineus.</title>
        <authorList>
            <person name="Dias G.B."/>
            <person name="Bergman C.M."/>
            <person name="Manee M."/>
        </authorList>
    </citation>
    <scope>NUCLEOTIDE SEQUENCE</scope>
    <source>
        <strain evidence="2">AA-2017</strain>
        <tissue evidence="2">Whole larva</tissue>
    </source>
</reference>
<dbReference type="PROSITE" id="PS51910">
    <property type="entry name" value="GH18_2"/>
    <property type="match status" value="1"/>
</dbReference>
<proteinExistence type="predicted"/>
<evidence type="ECO:0000313" key="4">
    <source>
        <dbReference type="Proteomes" id="UP000625711"/>
    </source>
</evidence>
<protein>
    <recommendedName>
        <fullName evidence="1">GH18 domain-containing protein</fullName>
    </recommendedName>
</protein>
<organism evidence="2 4">
    <name type="scientific">Rhynchophorus ferrugineus</name>
    <name type="common">Red palm weevil</name>
    <name type="synonym">Curculio ferrugineus</name>
    <dbReference type="NCBI Taxonomy" id="354439"/>
    <lineage>
        <taxon>Eukaryota</taxon>
        <taxon>Metazoa</taxon>
        <taxon>Ecdysozoa</taxon>
        <taxon>Arthropoda</taxon>
        <taxon>Hexapoda</taxon>
        <taxon>Insecta</taxon>
        <taxon>Pterygota</taxon>
        <taxon>Neoptera</taxon>
        <taxon>Endopterygota</taxon>
        <taxon>Coleoptera</taxon>
        <taxon>Polyphaga</taxon>
        <taxon>Cucujiformia</taxon>
        <taxon>Curculionidae</taxon>
        <taxon>Dryophthorinae</taxon>
        <taxon>Rhynchophorus</taxon>
    </lineage>
</organism>
<evidence type="ECO:0000313" key="3">
    <source>
        <dbReference type="EMBL" id="KAF7263378.1"/>
    </source>
</evidence>
<dbReference type="SUPFAM" id="SSF51445">
    <property type="entry name" value="(Trans)glycosidases"/>
    <property type="match status" value="1"/>
</dbReference>
<comment type="caution">
    <text evidence="2">The sequence shown here is derived from an EMBL/GenBank/DDBJ whole genome shotgun (WGS) entry which is preliminary data.</text>
</comment>
<dbReference type="GO" id="GO:0005576">
    <property type="term" value="C:extracellular region"/>
    <property type="evidence" value="ECO:0007669"/>
    <property type="project" value="TreeGrafter"/>
</dbReference>
<dbReference type="PANTHER" id="PTHR11177">
    <property type="entry name" value="CHITINASE"/>
    <property type="match status" value="1"/>
</dbReference>
<accession>A0A834HMM8</accession>
<keyword evidence="4" id="KW-1185">Reference proteome</keyword>
<dbReference type="AlphaFoldDB" id="A0A834HMM8"/>
<dbReference type="Proteomes" id="UP000625711">
    <property type="component" value="Unassembled WGS sequence"/>
</dbReference>
<dbReference type="GO" id="GO:0004568">
    <property type="term" value="F:chitinase activity"/>
    <property type="evidence" value="ECO:0007669"/>
    <property type="project" value="TreeGrafter"/>
</dbReference>
<evidence type="ECO:0000259" key="1">
    <source>
        <dbReference type="PROSITE" id="PS51910"/>
    </source>
</evidence>
<dbReference type="Gene3D" id="3.20.20.80">
    <property type="entry name" value="Glycosidases"/>
    <property type="match status" value="1"/>
</dbReference>
<evidence type="ECO:0000313" key="2">
    <source>
        <dbReference type="EMBL" id="KAF7263377.1"/>
    </source>
</evidence>